<reference evidence="1 2" key="1">
    <citation type="journal article" date="2023" name="Int. J. Syst. Evol. Microbiol.">
        <title>Physiological and genomic analyses of cobalamin (vitamin B12)-auxotrophy of Lysobacter auxotrophicus sp. nov., a methionine-auxotrophic chitinolytic bacterium isolated from chitin-treated soil.</title>
        <authorList>
            <person name="Saito A."/>
            <person name="Dohra H."/>
            <person name="Hamada M."/>
            <person name="Moriuchi R."/>
            <person name="Kotsuchibashi Y."/>
            <person name="Mori K."/>
        </authorList>
    </citation>
    <scope>NUCLEOTIDE SEQUENCE [LARGE SCALE GENOMIC DNA]</scope>
    <source>
        <strain evidence="1 2">5-21a</strain>
    </source>
</reference>
<keyword evidence="2" id="KW-1185">Reference proteome</keyword>
<name>A0ABM8DDB2_9GAMM</name>
<dbReference type="EMBL" id="AP027041">
    <property type="protein sequence ID" value="BDU16586.1"/>
    <property type="molecule type" value="Genomic_DNA"/>
</dbReference>
<evidence type="ECO:0000313" key="1">
    <source>
        <dbReference type="EMBL" id="BDU16586.1"/>
    </source>
</evidence>
<dbReference type="Proteomes" id="UP001317822">
    <property type="component" value="Chromosome"/>
</dbReference>
<protein>
    <recommendedName>
        <fullName evidence="3">Translation elongation factor EFTu/EF1A C-terminal domain-containing protein</fullName>
    </recommendedName>
</protein>
<evidence type="ECO:0000313" key="2">
    <source>
        <dbReference type="Proteomes" id="UP001317822"/>
    </source>
</evidence>
<gene>
    <name evidence="1" type="ORF">LA521A_17870</name>
</gene>
<evidence type="ECO:0008006" key="3">
    <source>
        <dbReference type="Google" id="ProtNLM"/>
    </source>
</evidence>
<sequence>MEVVSRNGSTAHRTGSFHVLFWSSVGNCRTGARSQVLMSAFGLSGHSMVDGFAEVVVEMALLATVTQRRSDYRPNHKHPLTGEFFLGGIVFDTGHIDPGQTALARVRLITRLEDLDALLQFGSWSIWEGPNHVGHARIIELISRKP</sequence>
<proteinExistence type="predicted"/>
<accession>A0ABM8DDB2</accession>
<organism evidence="1 2">
    <name type="scientific">Lysobacter auxotrophicus</name>
    <dbReference type="NCBI Taxonomy" id="2992573"/>
    <lineage>
        <taxon>Bacteria</taxon>
        <taxon>Pseudomonadati</taxon>
        <taxon>Pseudomonadota</taxon>
        <taxon>Gammaproteobacteria</taxon>
        <taxon>Lysobacterales</taxon>
        <taxon>Lysobacteraceae</taxon>
        <taxon>Lysobacter</taxon>
    </lineage>
</organism>